<dbReference type="GO" id="GO:0005886">
    <property type="term" value="C:plasma membrane"/>
    <property type="evidence" value="ECO:0007669"/>
    <property type="project" value="UniProtKB-SubCell"/>
</dbReference>
<evidence type="ECO:0000256" key="4">
    <source>
        <dbReference type="ARBA" id="ARBA00010561"/>
    </source>
</evidence>
<evidence type="ECO:0000256" key="7">
    <source>
        <dbReference type="ARBA" id="ARBA00022475"/>
    </source>
</evidence>
<dbReference type="InterPro" id="IPR003805">
    <property type="entry name" value="CobS"/>
</dbReference>
<comment type="pathway">
    <text evidence="3 19">Cofactor biosynthesis; adenosylcobalamin biosynthesis; adenosylcobalamin from cob(II)yrinate a,c-diamide: step 7/7.</text>
</comment>
<evidence type="ECO:0000256" key="11">
    <source>
        <dbReference type="ARBA" id="ARBA00022842"/>
    </source>
</evidence>
<evidence type="ECO:0000256" key="14">
    <source>
        <dbReference type="ARBA" id="ARBA00025228"/>
    </source>
</evidence>
<comment type="subcellular location">
    <subcellularLocation>
        <location evidence="2 19">Cell membrane</location>
        <topology evidence="2 19">Multi-pass membrane protein</topology>
    </subcellularLocation>
</comment>
<organism evidence="20 23">
    <name type="scientific">Escherichia coli</name>
    <dbReference type="NCBI Taxonomy" id="562"/>
    <lineage>
        <taxon>Bacteria</taxon>
        <taxon>Pseudomonadati</taxon>
        <taxon>Pseudomonadota</taxon>
        <taxon>Gammaproteobacteria</taxon>
        <taxon>Enterobacterales</taxon>
        <taxon>Enterobacteriaceae</taxon>
        <taxon>Escherichia</taxon>
    </lineage>
</organism>
<feature type="transmembrane region" description="Helical" evidence="19">
    <location>
        <begin position="109"/>
        <end position="126"/>
    </location>
</feature>
<evidence type="ECO:0000256" key="18">
    <source>
        <dbReference type="ARBA" id="ARBA00049504"/>
    </source>
</evidence>
<dbReference type="Proteomes" id="UP000255153">
    <property type="component" value="Unassembled WGS sequence"/>
</dbReference>
<accession>A0A2V2LIU6</accession>
<evidence type="ECO:0000256" key="15">
    <source>
        <dbReference type="ARBA" id="ARBA00032605"/>
    </source>
</evidence>
<comment type="similarity">
    <text evidence="4 19">Belongs to the CobS family.</text>
</comment>
<dbReference type="GO" id="GO:0008818">
    <property type="term" value="F:cobalamin 5'-phosphate synthase activity"/>
    <property type="evidence" value="ECO:0007669"/>
    <property type="project" value="UniProtKB-UniRule"/>
</dbReference>
<name>A0A2V2LIU6_ECOLX</name>
<evidence type="ECO:0000313" key="21">
    <source>
        <dbReference type="EMBL" id="STK76014.1"/>
    </source>
</evidence>
<evidence type="ECO:0000313" key="20">
    <source>
        <dbReference type="EMBL" id="EFA4420376.1"/>
    </source>
</evidence>
<keyword evidence="9 19" id="KW-0808">Transferase</keyword>
<evidence type="ECO:0000256" key="5">
    <source>
        <dbReference type="ARBA" id="ARBA00013200"/>
    </source>
</evidence>
<dbReference type="RefSeq" id="WP_001339741.1">
    <property type="nucleotide sequence ID" value="NZ_BFXI01000024.1"/>
</dbReference>
<keyword evidence="8 19" id="KW-0169">Cobalamin biosynthesis</keyword>
<evidence type="ECO:0000256" key="16">
    <source>
        <dbReference type="ARBA" id="ARBA00032853"/>
    </source>
</evidence>
<keyword evidence="11 19" id="KW-0460">Magnesium</keyword>
<proteinExistence type="inferred from homology"/>
<dbReference type="GO" id="GO:0009236">
    <property type="term" value="P:cobalamin biosynthetic process"/>
    <property type="evidence" value="ECO:0007669"/>
    <property type="project" value="UniProtKB-UniRule"/>
</dbReference>
<evidence type="ECO:0000256" key="13">
    <source>
        <dbReference type="ARBA" id="ARBA00023136"/>
    </source>
</evidence>
<evidence type="ECO:0000256" key="9">
    <source>
        <dbReference type="ARBA" id="ARBA00022679"/>
    </source>
</evidence>
<comment type="catalytic activity">
    <reaction evidence="17 19">
        <text>alpha-ribazole + adenosylcob(III)inamide-GDP = adenosylcob(III)alamin + GMP + H(+)</text>
        <dbReference type="Rhea" id="RHEA:16049"/>
        <dbReference type="ChEBI" id="CHEBI:10329"/>
        <dbReference type="ChEBI" id="CHEBI:15378"/>
        <dbReference type="ChEBI" id="CHEBI:18408"/>
        <dbReference type="ChEBI" id="CHEBI:58115"/>
        <dbReference type="ChEBI" id="CHEBI:60487"/>
        <dbReference type="EC" id="2.7.8.26"/>
    </reaction>
</comment>
<dbReference type="EC" id="2.7.8.26" evidence="5 19"/>
<comment type="caution">
    <text evidence="20">The sequence shown here is derived from an EMBL/GenBank/DDBJ whole genome shotgun (WGS) entry which is preliminary data.</text>
</comment>
<feature type="transmembrane region" description="Helical" evidence="19">
    <location>
        <begin position="40"/>
        <end position="73"/>
    </location>
</feature>
<evidence type="ECO:0000256" key="1">
    <source>
        <dbReference type="ARBA" id="ARBA00001946"/>
    </source>
</evidence>
<evidence type="ECO:0000313" key="23">
    <source>
        <dbReference type="Proteomes" id="UP000591371"/>
    </source>
</evidence>
<comment type="caution">
    <text evidence="19">Lacks conserved residue(s) required for the propagation of feature annotation.</text>
</comment>
<evidence type="ECO:0000313" key="22">
    <source>
        <dbReference type="Proteomes" id="UP000255153"/>
    </source>
</evidence>
<dbReference type="HAMAP" id="MF_00719">
    <property type="entry name" value="CobS"/>
    <property type="match status" value="1"/>
</dbReference>
<comment type="cofactor">
    <cofactor evidence="1 19">
        <name>Mg(2+)</name>
        <dbReference type="ChEBI" id="CHEBI:18420"/>
    </cofactor>
</comment>
<dbReference type="NCBIfam" id="TIGR00317">
    <property type="entry name" value="cobS"/>
    <property type="match status" value="1"/>
</dbReference>
<dbReference type="AlphaFoldDB" id="A0A2V2LIU6"/>
<sequence>MSKLFWAMLSFITRLPVPRRWSQGLDFEHYSRGIITFPLIGLLLGAISGLVFMVLQAWCGVPLAALFSVLVLALMTGGFHLDGLADTCDGVFSARSRDRMLEIMRDSRLGTHGGLALIFVVLAKILVLSELTLRGEPILASLAAACAVSRGTAALLMYRHRYAREEGLGNVFIGKIDGRQTCVTLGLAAIFAAVLLPGMHGVAAMVVTMVAIFILGQLLKRTLGGQTGDTLGAAIELGELVFLLALL</sequence>
<evidence type="ECO:0000256" key="8">
    <source>
        <dbReference type="ARBA" id="ARBA00022573"/>
    </source>
</evidence>
<dbReference type="UniPathway" id="UPA00148">
    <property type="reaction ID" value="UER00238"/>
</dbReference>
<dbReference type="Proteomes" id="UP000591371">
    <property type="component" value="Unassembled WGS sequence"/>
</dbReference>
<evidence type="ECO:0000256" key="19">
    <source>
        <dbReference type="HAMAP-Rule" id="MF_00719"/>
    </source>
</evidence>
<dbReference type="PANTHER" id="PTHR34148">
    <property type="entry name" value="ADENOSYLCOBINAMIDE-GDP RIBAZOLETRANSFERASE"/>
    <property type="match status" value="1"/>
</dbReference>
<dbReference type="PANTHER" id="PTHR34148:SF1">
    <property type="entry name" value="ADENOSYLCOBINAMIDE-GDP RIBAZOLETRANSFERASE"/>
    <property type="match status" value="1"/>
</dbReference>
<evidence type="ECO:0000256" key="2">
    <source>
        <dbReference type="ARBA" id="ARBA00004651"/>
    </source>
</evidence>
<dbReference type="Pfam" id="PF02654">
    <property type="entry name" value="CobS"/>
    <property type="match status" value="1"/>
</dbReference>
<reference evidence="20 23" key="2">
    <citation type="submission" date="2019-03" db="EMBL/GenBank/DDBJ databases">
        <authorList>
            <consortium name="GenomeTrakr network: Whole genome sequencing for foodborne pathogen traceback"/>
        </authorList>
    </citation>
    <scope>NUCLEOTIDE SEQUENCE [LARGE SCALE GENOMIC DNA]</scope>
    <source>
        <strain evidence="20 23">PSU-1190</strain>
    </source>
</reference>
<gene>
    <name evidence="19 20" type="primary">cobS</name>
    <name evidence="20" type="ORF">D3G36_21400</name>
    <name evidence="21" type="ORF">NCTC8603_01872</name>
</gene>
<evidence type="ECO:0000256" key="3">
    <source>
        <dbReference type="ARBA" id="ARBA00004663"/>
    </source>
</evidence>
<reference evidence="21 22" key="1">
    <citation type="submission" date="2018-06" db="EMBL/GenBank/DDBJ databases">
        <authorList>
            <consortium name="Pathogen Informatics"/>
            <person name="Doyle S."/>
        </authorList>
    </citation>
    <scope>NUCLEOTIDE SEQUENCE [LARGE SCALE GENOMIC DNA]</scope>
    <source>
        <strain evidence="21 22">NCTC8603</strain>
    </source>
</reference>
<comment type="catalytic activity">
    <reaction evidence="18 19">
        <text>alpha-ribazole 5'-phosphate + adenosylcob(III)inamide-GDP = adenosylcob(III)alamin 5'-phosphate + GMP + H(+)</text>
        <dbReference type="Rhea" id="RHEA:23560"/>
        <dbReference type="ChEBI" id="CHEBI:15378"/>
        <dbReference type="ChEBI" id="CHEBI:57918"/>
        <dbReference type="ChEBI" id="CHEBI:58115"/>
        <dbReference type="ChEBI" id="CHEBI:60487"/>
        <dbReference type="ChEBI" id="CHEBI:60493"/>
        <dbReference type="EC" id="2.7.8.26"/>
    </reaction>
</comment>
<comment type="function">
    <text evidence="14 19">Joins adenosylcobinamide-GDP and alpha-ribazole to generate adenosylcobalamin (Ado-cobalamin). Also synthesizes adenosylcobalamin 5'-phosphate from adenosylcobinamide-GDP and alpha-ribazole 5'-phosphate.</text>
</comment>
<keyword evidence="7 19" id="KW-1003">Cell membrane</keyword>
<keyword evidence="13 19" id="KW-0472">Membrane</keyword>
<dbReference type="GO" id="GO:0051073">
    <property type="term" value="F:adenosylcobinamide-GDP ribazoletransferase activity"/>
    <property type="evidence" value="ECO:0007669"/>
    <property type="project" value="UniProtKB-UniRule"/>
</dbReference>
<dbReference type="EMBL" id="AASATZ010000041">
    <property type="protein sequence ID" value="EFA4420376.1"/>
    <property type="molecule type" value="Genomic_DNA"/>
</dbReference>
<protein>
    <recommendedName>
        <fullName evidence="6 19">Adenosylcobinamide-GDP ribazoletransferase</fullName>
        <ecNumber evidence="5 19">2.7.8.26</ecNumber>
    </recommendedName>
    <alternativeName>
        <fullName evidence="16 19">Cobalamin synthase</fullName>
    </alternativeName>
    <alternativeName>
        <fullName evidence="15 19">Cobalamin-5'-phosphate synthase</fullName>
    </alternativeName>
</protein>
<evidence type="ECO:0000256" key="10">
    <source>
        <dbReference type="ARBA" id="ARBA00022692"/>
    </source>
</evidence>
<evidence type="ECO:0000256" key="6">
    <source>
        <dbReference type="ARBA" id="ARBA00015850"/>
    </source>
</evidence>
<keyword evidence="10 19" id="KW-0812">Transmembrane</keyword>
<keyword evidence="12 19" id="KW-1133">Transmembrane helix</keyword>
<feature type="transmembrane region" description="Helical" evidence="19">
    <location>
        <begin position="178"/>
        <end position="196"/>
    </location>
</feature>
<evidence type="ECO:0000256" key="17">
    <source>
        <dbReference type="ARBA" id="ARBA00048623"/>
    </source>
</evidence>
<evidence type="ECO:0000256" key="12">
    <source>
        <dbReference type="ARBA" id="ARBA00022989"/>
    </source>
</evidence>
<dbReference type="EMBL" id="UGEE01000003">
    <property type="protein sequence ID" value="STK76014.1"/>
    <property type="molecule type" value="Genomic_DNA"/>
</dbReference>